<protein>
    <submittedName>
        <fullName evidence="1">Uncharacterized protein</fullName>
    </submittedName>
</protein>
<gene>
    <name evidence="1" type="ORF">HNQ73_001655</name>
</gene>
<accession>A0A841K9B5</accession>
<evidence type="ECO:0000313" key="1">
    <source>
        <dbReference type="EMBL" id="MBB6168032.1"/>
    </source>
</evidence>
<keyword evidence="2" id="KW-1185">Reference proteome</keyword>
<proteinExistence type="predicted"/>
<name>A0A841K9B5_9HYPH</name>
<reference evidence="1 2" key="1">
    <citation type="submission" date="2020-08" db="EMBL/GenBank/DDBJ databases">
        <title>Genomic Encyclopedia of Type Strains, Phase IV (KMG-IV): sequencing the most valuable type-strain genomes for metagenomic binning, comparative biology and taxonomic classification.</title>
        <authorList>
            <person name="Goeker M."/>
        </authorList>
    </citation>
    <scope>NUCLEOTIDE SEQUENCE [LARGE SCALE GENOMIC DNA]</scope>
    <source>
        <strain evidence="1 2">DSM 101465</strain>
    </source>
</reference>
<comment type="caution">
    <text evidence="1">The sequence shown here is derived from an EMBL/GenBank/DDBJ whole genome shotgun (WGS) entry which is preliminary data.</text>
</comment>
<organism evidence="1 2">
    <name type="scientific">Chelatococcus composti</name>
    <dbReference type="NCBI Taxonomy" id="1743235"/>
    <lineage>
        <taxon>Bacteria</taxon>
        <taxon>Pseudomonadati</taxon>
        <taxon>Pseudomonadota</taxon>
        <taxon>Alphaproteobacteria</taxon>
        <taxon>Hyphomicrobiales</taxon>
        <taxon>Chelatococcaceae</taxon>
        <taxon>Chelatococcus</taxon>
    </lineage>
</organism>
<evidence type="ECO:0000313" key="2">
    <source>
        <dbReference type="Proteomes" id="UP000588017"/>
    </source>
</evidence>
<dbReference type="Proteomes" id="UP000588017">
    <property type="component" value="Unassembled WGS sequence"/>
</dbReference>
<dbReference type="AlphaFoldDB" id="A0A841K9B5"/>
<dbReference type="RefSeq" id="WP_183334078.1">
    <property type="nucleotide sequence ID" value="NZ_BMHX01000003.1"/>
</dbReference>
<sequence>MTRRTGSCGQGRLARIRALRVRGRLSVLAFVVAFCPSTLAGVPSVAPLPPPRPAPGGDAVPLGEWQALDQSLSFNADMWTDGPREPVWAELSVVAAQMLRRSSKRAIAPILTLAPVARGHTEGEARLVGPLAAPREKAFGLRLKAGERVSISTEFASGEGSWQPVDTRLAWRVARHLPADEGWVWAAGVGGGLPVGRAPYSQTVDLTLGRRFREGAWSLMPGLSVSTAYTSYGGDRWQATLTPEVKARVDMLRSADERLRLYLESSVGYAVPVGADAAGLSAATRLNLIFRPGG</sequence>
<dbReference type="EMBL" id="JACHEH010000003">
    <property type="protein sequence ID" value="MBB6168032.1"/>
    <property type="molecule type" value="Genomic_DNA"/>
</dbReference>